<dbReference type="InterPro" id="IPR037136">
    <property type="entry name" value="RNA3'_phos_cyclase_dom_sf"/>
</dbReference>
<evidence type="ECO:0000313" key="4">
    <source>
        <dbReference type="Proteomes" id="UP001642540"/>
    </source>
</evidence>
<dbReference type="InterPro" id="IPR013792">
    <property type="entry name" value="RNA3'P_cycl/enolpyr_Trfase_a/b"/>
</dbReference>
<dbReference type="EMBL" id="CAXLJM020000072">
    <property type="protein sequence ID" value="CAL8126548.1"/>
    <property type="molecule type" value="Genomic_DNA"/>
</dbReference>
<comment type="caution">
    <text evidence="3">The sequence shown here is derived from an EMBL/GenBank/DDBJ whole genome shotgun (WGS) entry which is preliminary data.</text>
</comment>
<dbReference type="Proteomes" id="UP001642540">
    <property type="component" value="Unassembled WGS sequence"/>
</dbReference>
<reference evidence="3 4" key="1">
    <citation type="submission" date="2024-08" db="EMBL/GenBank/DDBJ databases">
        <authorList>
            <person name="Cucini C."/>
            <person name="Frati F."/>
        </authorList>
    </citation>
    <scope>NUCLEOTIDE SEQUENCE [LARGE SCALE GENOMIC DNA]</scope>
</reference>
<dbReference type="InterPro" id="IPR023797">
    <property type="entry name" value="RNA3'_phos_cyclase_dom"/>
</dbReference>
<evidence type="ECO:0000256" key="1">
    <source>
        <dbReference type="ARBA" id="ARBA00021428"/>
    </source>
</evidence>
<dbReference type="Gene3D" id="3.65.10.20">
    <property type="entry name" value="RNA 3'-terminal phosphate cyclase domain"/>
    <property type="match status" value="1"/>
</dbReference>
<keyword evidence="4" id="KW-1185">Reference proteome</keyword>
<dbReference type="SUPFAM" id="SSF55205">
    <property type="entry name" value="EPT/RTPC-like"/>
    <property type="match status" value="1"/>
</dbReference>
<gene>
    <name evidence="3" type="ORF">ODALV1_LOCUS21448</name>
</gene>
<protein>
    <recommendedName>
        <fullName evidence="1">RNA 3'-terminal phosphate cyclase</fullName>
    </recommendedName>
</protein>
<dbReference type="Gene3D" id="3.30.360.20">
    <property type="entry name" value="RNA 3'-terminal phosphate cyclase, insert domain"/>
    <property type="match status" value="1"/>
</dbReference>
<accession>A0ABP1RGA6</accession>
<dbReference type="InterPro" id="IPR036553">
    <property type="entry name" value="RPTC_insert"/>
</dbReference>
<dbReference type="InterPro" id="IPR000228">
    <property type="entry name" value="RNA3'_term_phos_cyc"/>
</dbReference>
<dbReference type="PANTHER" id="PTHR11096:SF0">
    <property type="entry name" value="RNA 3'-TERMINAL PHOSPHATE CYCLASE"/>
    <property type="match status" value="1"/>
</dbReference>
<sequence length="356" mass="39322">MSSENQEPILVDGSFGEGGGQIIRNSVSYTCLLRKKMQVINIRANRPNPGLASQHLESILAMMRLSGATTSNQPKKKDTEFDLDGTPIPLTADGVSTTIDLVTAGSITLCMQCILPYLLTLKSRSSVRIIGGTHVMKSPSFDYLQRVFLPTMKKILGYDVDAVLKNPGYFPRGGGRVDLHVNPIPTSSQFKKIEITERGKLVRMNAILNVTQQMKNMIPQLKNQISSNTRDIEVRVGSYASVEYLLEFENSYVGFSSLAEGRRPTVDQLFAGIDEVQAELLHFMNSSAALDNWMQDQLIIYMALAKITNPSIVSTIKSAIPITDHTLSAIHVSQLFTPNHEFSVTKNNDETVNISL</sequence>
<dbReference type="PANTHER" id="PTHR11096">
    <property type="entry name" value="RNA 3' TERMINAL PHOSPHATE CYCLASE"/>
    <property type="match status" value="1"/>
</dbReference>
<evidence type="ECO:0000313" key="3">
    <source>
        <dbReference type="EMBL" id="CAL8126548.1"/>
    </source>
</evidence>
<name>A0ABP1RGA6_9HEXA</name>
<proteinExistence type="predicted"/>
<evidence type="ECO:0000259" key="2">
    <source>
        <dbReference type="Pfam" id="PF01137"/>
    </source>
</evidence>
<feature type="domain" description="RNA 3'-terminal phosphate cyclase" evidence="2">
    <location>
        <begin position="16"/>
        <end position="338"/>
    </location>
</feature>
<dbReference type="Pfam" id="PF01137">
    <property type="entry name" value="RTC"/>
    <property type="match status" value="1"/>
</dbReference>
<organism evidence="3 4">
    <name type="scientific">Orchesella dallaii</name>
    <dbReference type="NCBI Taxonomy" id="48710"/>
    <lineage>
        <taxon>Eukaryota</taxon>
        <taxon>Metazoa</taxon>
        <taxon>Ecdysozoa</taxon>
        <taxon>Arthropoda</taxon>
        <taxon>Hexapoda</taxon>
        <taxon>Collembola</taxon>
        <taxon>Entomobryomorpha</taxon>
        <taxon>Entomobryoidea</taxon>
        <taxon>Orchesellidae</taxon>
        <taxon>Orchesellinae</taxon>
        <taxon>Orchesella</taxon>
    </lineage>
</organism>